<reference evidence="1 2" key="1">
    <citation type="submission" date="2018-08" db="EMBL/GenBank/DDBJ databases">
        <title>Erythrobacter zhengii sp.nov., a bacterium isolated from deep-sea sediment.</title>
        <authorList>
            <person name="Fang C."/>
            <person name="Wu Y.-H."/>
            <person name="Sun C."/>
            <person name="Wang H."/>
            <person name="Cheng H."/>
            <person name="Meng F.-X."/>
            <person name="Wang C.-S."/>
            <person name="Xu X.-W."/>
        </authorList>
    </citation>
    <scope>NUCLEOTIDE SEQUENCE [LARGE SCALE GENOMIC DNA]</scope>
    <source>
        <strain evidence="1 2">CCTCC AB 2015396</strain>
    </source>
</reference>
<accession>A0A3A1P3W9</accession>
<proteinExistence type="predicted"/>
<dbReference type="RefSeq" id="WP_119593496.1">
    <property type="nucleotide sequence ID" value="NZ_QXFM01000114.1"/>
</dbReference>
<name>A0A3A1P3W9_9SPHN</name>
<evidence type="ECO:0000313" key="1">
    <source>
        <dbReference type="EMBL" id="RIV82985.1"/>
    </source>
</evidence>
<organism evidence="1 2">
    <name type="scientific">Aurantiacibacter xanthus</name>
    <dbReference type="NCBI Taxonomy" id="1784712"/>
    <lineage>
        <taxon>Bacteria</taxon>
        <taxon>Pseudomonadati</taxon>
        <taxon>Pseudomonadota</taxon>
        <taxon>Alphaproteobacteria</taxon>
        <taxon>Sphingomonadales</taxon>
        <taxon>Erythrobacteraceae</taxon>
        <taxon>Aurantiacibacter</taxon>
    </lineage>
</organism>
<dbReference type="Proteomes" id="UP000265366">
    <property type="component" value="Unassembled WGS sequence"/>
</dbReference>
<sequence length="86" mass="9432">MTAEDRQTMFENRLDFLEVQIDAMRGLVTGLLAIIERDQPGLAARCRDCASAVMIQIGNERSNALEGALDALVDDVEQLRGLPAND</sequence>
<keyword evidence="2" id="KW-1185">Reference proteome</keyword>
<comment type="caution">
    <text evidence="1">The sequence shown here is derived from an EMBL/GenBank/DDBJ whole genome shotgun (WGS) entry which is preliminary data.</text>
</comment>
<dbReference type="AlphaFoldDB" id="A0A3A1P3W9"/>
<gene>
    <name evidence="1" type="ORF">D2V17_14380</name>
</gene>
<protein>
    <submittedName>
        <fullName evidence="1">Uncharacterized protein</fullName>
    </submittedName>
</protein>
<evidence type="ECO:0000313" key="2">
    <source>
        <dbReference type="Proteomes" id="UP000265366"/>
    </source>
</evidence>
<dbReference type="EMBL" id="QXFM01000114">
    <property type="protein sequence ID" value="RIV82985.1"/>
    <property type="molecule type" value="Genomic_DNA"/>
</dbReference>